<keyword evidence="1" id="KW-0472">Membrane</keyword>
<dbReference type="InterPro" id="IPR012422">
    <property type="entry name" value="Cyt_c_oxidase_su4_bac-aa3"/>
</dbReference>
<dbReference type="Pfam" id="PF07835">
    <property type="entry name" value="COX4_pro_2"/>
    <property type="match status" value="1"/>
</dbReference>
<feature type="transmembrane region" description="Helical" evidence="1">
    <location>
        <begin position="20"/>
        <end position="39"/>
    </location>
</feature>
<proteinExistence type="predicted"/>
<dbReference type="RefSeq" id="WP_169494090.1">
    <property type="nucleotide sequence ID" value="NZ_AP029021.1"/>
</dbReference>
<name>A0A7Y0GA82_9SPHN</name>
<dbReference type="InterPro" id="IPR036596">
    <property type="entry name" value="Cyt-C_aa3_sf"/>
</dbReference>
<organism evidence="3 4">
    <name type="scientific">Novosphingobium olei</name>
    <dbReference type="NCBI Taxonomy" id="2728851"/>
    <lineage>
        <taxon>Bacteria</taxon>
        <taxon>Pseudomonadati</taxon>
        <taxon>Pseudomonadota</taxon>
        <taxon>Alphaproteobacteria</taxon>
        <taxon>Sphingomonadales</taxon>
        <taxon>Sphingomonadaceae</taxon>
        <taxon>Novosphingobium</taxon>
    </lineage>
</organism>
<evidence type="ECO:0000256" key="1">
    <source>
        <dbReference type="SAM" id="Phobius"/>
    </source>
</evidence>
<dbReference type="EMBL" id="JABBGM010000006">
    <property type="protein sequence ID" value="NML94805.1"/>
    <property type="molecule type" value="Genomic_DNA"/>
</dbReference>
<dbReference type="AlphaFoldDB" id="A0A7Y0GA82"/>
<evidence type="ECO:0000313" key="3">
    <source>
        <dbReference type="EMBL" id="NML94805.1"/>
    </source>
</evidence>
<dbReference type="SUPFAM" id="SSF81469">
    <property type="entry name" value="Bacterial aa3 type cytochrome c oxidase subunit IV"/>
    <property type="match status" value="1"/>
</dbReference>
<keyword evidence="4" id="KW-1185">Reference proteome</keyword>
<dbReference type="Proteomes" id="UP000583556">
    <property type="component" value="Unassembled WGS sequence"/>
</dbReference>
<evidence type="ECO:0000259" key="2">
    <source>
        <dbReference type="Pfam" id="PF07835"/>
    </source>
</evidence>
<protein>
    <submittedName>
        <fullName evidence="3">Aa3-type cytochrome c oxidase subunit IV</fullName>
    </submittedName>
</protein>
<accession>A0A7Y0GA82</accession>
<dbReference type="Gene3D" id="1.20.5.160">
    <property type="entry name" value="Bacterial aa3 type cytochrome c oxidase subunit IV"/>
    <property type="match status" value="1"/>
</dbReference>
<keyword evidence="1" id="KW-0812">Transmembrane</keyword>
<reference evidence="3 4" key="1">
    <citation type="submission" date="2020-04" db="EMBL/GenBank/DDBJ databases">
        <title>Novosphingobium sp. TW-4 isolated from soil.</title>
        <authorList>
            <person name="Dahal R.H."/>
            <person name="Chaudhary D.K."/>
        </authorList>
    </citation>
    <scope>NUCLEOTIDE SEQUENCE [LARGE SCALE GENOMIC DNA]</scope>
    <source>
        <strain evidence="3 4">TW-4</strain>
    </source>
</reference>
<sequence>MAPANDMKAANATYEGFINMIKYSTPVIIAIVAFVILIIQ</sequence>
<keyword evidence="1" id="KW-1133">Transmembrane helix</keyword>
<feature type="domain" description="Cytochrome c oxidase subunit IV bacterial aa3 type" evidence="2">
    <location>
        <begin position="4"/>
        <end position="37"/>
    </location>
</feature>
<comment type="caution">
    <text evidence="3">The sequence shown here is derived from an EMBL/GenBank/DDBJ whole genome shotgun (WGS) entry which is preliminary data.</text>
</comment>
<gene>
    <name evidence="3" type="ORF">HHL27_14115</name>
</gene>
<evidence type="ECO:0000313" key="4">
    <source>
        <dbReference type="Proteomes" id="UP000583556"/>
    </source>
</evidence>